<dbReference type="GO" id="GO:0008270">
    <property type="term" value="F:zinc ion binding"/>
    <property type="evidence" value="ECO:0007669"/>
    <property type="project" value="UniProtKB-KW"/>
</dbReference>
<evidence type="ECO:0000256" key="2">
    <source>
        <dbReference type="ARBA" id="ARBA00022771"/>
    </source>
</evidence>
<organism evidence="6 7">
    <name type="scientific">Ephemerocybe angulata</name>
    <dbReference type="NCBI Taxonomy" id="980116"/>
    <lineage>
        <taxon>Eukaryota</taxon>
        <taxon>Fungi</taxon>
        <taxon>Dikarya</taxon>
        <taxon>Basidiomycota</taxon>
        <taxon>Agaricomycotina</taxon>
        <taxon>Agaricomycetes</taxon>
        <taxon>Agaricomycetidae</taxon>
        <taxon>Agaricales</taxon>
        <taxon>Agaricineae</taxon>
        <taxon>Psathyrellaceae</taxon>
        <taxon>Ephemerocybe</taxon>
    </lineage>
</organism>
<dbReference type="PROSITE" id="PS50865">
    <property type="entry name" value="ZF_MYND_2"/>
    <property type="match status" value="1"/>
</dbReference>
<dbReference type="EMBL" id="JACGCI010000069">
    <property type="protein sequence ID" value="KAF6748657.1"/>
    <property type="molecule type" value="Genomic_DNA"/>
</dbReference>
<gene>
    <name evidence="6" type="ORF">DFP72DRAFT_1074009</name>
</gene>
<keyword evidence="2 4" id="KW-0863">Zinc-finger</keyword>
<dbReference type="OrthoDB" id="432970at2759"/>
<protein>
    <recommendedName>
        <fullName evidence="5">MYND-type domain-containing protein</fullName>
    </recommendedName>
</protein>
<dbReference type="AlphaFoldDB" id="A0A8H6HLP3"/>
<evidence type="ECO:0000256" key="1">
    <source>
        <dbReference type="ARBA" id="ARBA00022723"/>
    </source>
</evidence>
<evidence type="ECO:0000259" key="5">
    <source>
        <dbReference type="PROSITE" id="PS50865"/>
    </source>
</evidence>
<keyword evidence="1" id="KW-0479">Metal-binding</keyword>
<reference evidence="6 7" key="1">
    <citation type="submission" date="2020-07" db="EMBL/GenBank/DDBJ databases">
        <title>Comparative genomics of pyrophilous fungi reveals a link between fire events and developmental genes.</title>
        <authorList>
            <consortium name="DOE Joint Genome Institute"/>
            <person name="Steindorff A.S."/>
            <person name="Carver A."/>
            <person name="Calhoun S."/>
            <person name="Stillman K."/>
            <person name="Liu H."/>
            <person name="Lipzen A."/>
            <person name="Pangilinan J."/>
            <person name="Labutti K."/>
            <person name="Bruns T.D."/>
            <person name="Grigoriev I.V."/>
        </authorList>
    </citation>
    <scope>NUCLEOTIDE SEQUENCE [LARGE SCALE GENOMIC DNA]</scope>
    <source>
        <strain evidence="6 7">CBS 144469</strain>
    </source>
</reference>
<feature type="domain" description="MYND-type" evidence="5">
    <location>
        <begin position="38"/>
        <end position="75"/>
    </location>
</feature>
<dbReference type="InterPro" id="IPR002893">
    <property type="entry name" value="Znf_MYND"/>
</dbReference>
<dbReference type="Proteomes" id="UP000521943">
    <property type="component" value="Unassembled WGS sequence"/>
</dbReference>
<name>A0A8H6HLP3_9AGAR</name>
<sequence length="229" mass="26198">MVRRWLESALVAGKRYIAAVDGGLVSTCDNITHGELRRKKCRKGTVRTCSMCHTAVYCSVKCQRADWETLHRDECAKNLEDYWDSKVHGAHLSYGARLHHRTLLEDMAKRYTSNYPLAFSESDAVPLLKIDSLQRIGFFDEFNPATQELVNIPHHFINRQNAYVDSLRLEKQGSLVTTEFQNGRRRTRVVGHIVYVPESRSIELRHSFSYQDPPKVTSQSLALLTGETS</sequence>
<accession>A0A8H6HLP3</accession>
<dbReference type="Gene3D" id="6.10.140.2220">
    <property type="match status" value="1"/>
</dbReference>
<evidence type="ECO:0000313" key="7">
    <source>
        <dbReference type="Proteomes" id="UP000521943"/>
    </source>
</evidence>
<proteinExistence type="predicted"/>
<dbReference type="SUPFAM" id="SSF144232">
    <property type="entry name" value="HIT/MYND zinc finger-like"/>
    <property type="match status" value="1"/>
</dbReference>
<evidence type="ECO:0000256" key="3">
    <source>
        <dbReference type="ARBA" id="ARBA00022833"/>
    </source>
</evidence>
<dbReference type="Pfam" id="PF01753">
    <property type="entry name" value="zf-MYND"/>
    <property type="match status" value="1"/>
</dbReference>
<evidence type="ECO:0000313" key="6">
    <source>
        <dbReference type="EMBL" id="KAF6748657.1"/>
    </source>
</evidence>
<comment type="caution">
    <text evidence="6">The sequence shown here is derived from an EMBL/GenBank/DDBJ whole genome shotgun (WGS) entry which is preliminary data.</text>
</comment>
<keyword evidence="7" id="KW-1185">Reference proteome</keyword>
<evidence type="ECO:0000256" key="4">
    <source>
        <dbReference type="PROSITE-ProRule" id="PRU00134"/>
    </source>
</evidence>
<keyword evidence="3" id="KW-0862">Zinc</keyword>